<dbReference type="Proteomes" id="UP000239504">
    <property type="component" value="Unassembled WGS sequence"/>
</dbReference>
<evidence type="ECO:0000313" key="2">
    <source>
        <dbReference type="EMBL" id="PQA87740.1"/>
    </source>
</evidence>
<evidence type="ECO:0000256" key="1">
    <source>
        <dbReference type="SAM" id="Phobius"/>
    </source>
</evidence>
<dbReference type="EMBL" id="PJCH01000005">
    <property type="protein sequence ID" value="PQA87740.1"/>
    <property type="molecule type" value="Genomic_DNA"/>
</dbReference>
<keyword evidence="1" id="KW-0472">Membrane</keyword>
<evidence type="ECO:0000313" key="3">
    <source>
        <dbReference type="Proteomes" id="UP000239504"/>
    </source>
</evidence>
<keyword evidence="1" id="KW-0812">Transmembrane</keyword>
<organism evidence="2 3">
    <name type="scientific">Hyphococcus luteus</name>
    <dbReference type="NCBI Taxonomy" id="2058213"/>
    <lineage>
        <taxon>Bacteria</taxon>
        <taxon>Pseudomonadati</taxon>
        <taxon>Pseudomonadota</taxon>
        <taxon>Alphaproteobacteria</taxon>
        <taxon>Parvularculales</taxon>
        <taxon>Parvularculaceae</taxon>
        <taxon>Hyphococcus</taxon>
    </lineage>
</organism>
<gene>
    <name evidence="2" type="ORF">CW354_05095</name>
</gene>
<comment type="caution">
    <text evidence="2">The sequence shown here is derived from an EMBL/GenBank/DDBJ whole genome shotgun (WGS) entry which is preliminary data.</text>
</comment>
<dbReference type="RefSeq" id="WP_104828984.1">
    <property type="nucleotide sequence ID" value="NZ_PJCH01000005.1"/>
</dbReference>
<keyword evidence="3" id="KW-1185">Reference proteome</keyword>
<keyword evidence="1" id="KW-1133">Transmembrane helix</keyword>
<sequence length="179" mass="19985">MSYKKVENLAAKLGVYGGAVSFLVLVFGGGAFVVQKIRSAGEVSLPATYASESWRPAKWDQYAWLAHRWCYPTLPNFQTEYRLAGRTLQHRNVGASPDVDTGWIDTKVYVNQNDLIRIWHDDGALPGAYIRPAADDKLSFYENDRSTADSGQIFDGDRFLALSCTRCRISSDGLTYSCK</sequence>
<dbReference type="AlphaFoldDB" id="A0A2S7K5F9"/>
<protein>
    <submittedName>
        <fullName evidence="2">Uncharacterized protein</fullName>
    </submittedName>
</protein>
<accession>A0A2S7K5F9</accession>
<proteinExistence type="predicted"/>
<feature type="transmembrane region" description="Helical" evidence="1">
    <location>
        <begin position="13"/>
        <end position="34"/>
    </location>
</feature>
<name>A0A2S7K5F9_9PROT</name>
<reference evidence="2 3" key="1">
    <citation type="submission" date="2017-12" db="EMBL/GenBank/DDBJ databases">
        <authorList>
            <person name="Hurst M.R.H."/>
        </authorList>
    </citation>
    <scope>NUCLEOTIDE SEQUENCE [LARGE SCALE GENOMIC DNA]</scope>
    <source>
        <strain evidence="2 3">SY-3-19</strain>
    </source>
</reference>